<feature type="transmembrane region" description="Helical" evidence="6">
    <location>
        <begin position="131"/>
        <end position="155"/>
    </location>
</feature>
<feature type="transmembrane region" description="Helical" evidence="6">
    <location>
        <begin position="182"/>
        <end position="201"/>
    </location>
</feature>
<evidence type="ECO:0000259" key="7">
    <source>
        <dbReference type="Pfam" id="PF01578"/>
    </source>
</evidence>
<keyword evidence="3" id="KW-0201">Cytochrome c-type biogenesis</keyword>
<feature type="transmembrane region" description="Helical" evidence="6">
    <location>
        <begin position="241"/>
        <end position="260"/>
    </location>
</feature>
<dbReference type="InterPro" id="IPR017562">
    <property type="entry name" value="Cyt_c_biogenesis_CcsA"/>
</dbReference>
<evidence type="ECO:0000256" key="6">
    <source>
        <dbReference type="SAM" id="Phobius"/>
    </source>
</evidence>
<accession>W0FGG5</accession>
<evidence type="ECO:0000313" key="8">
    <source>
        <dbReference type="EMBL" id="AHF23761.1"/>
    </source>
</evidence>
<organism evidence="8">
    <name type="scientific">uncultured bacterium Contig1549a</name>
    <dbReference type="NCBI Taxonomy" id="1393453"/>
    <lineage>
        <taxon>Bacteria</taxon>
        <taxon>environmental samples</taxon>
    </lineage>
</organism>
<dbReference type="Pfam" id="PF01578">
    <property type="entry name" value="Cytochrom_C_asm"/>
    <property type="match status" value="1"/>
</dbReference>
<feature type="transmembrane region" description="Helical" evidence="6">
    <location>
        <begin position="94"/>
        <end position="111"/>
    </location>
</feature>
<dbReference type="PANTHER" id="PTHR30071:SF1">
    <property type="entry name" value="CYTOCHROME B_B6 PROTEIN-RELATED"/>
    <property type="match status" value="1"/>
</dbReference>
<dbReference type="EMBL" id="KC246774">
    <property type="protein sequence ID" value="AHF23761.1"/>
    <property type="molecule type" value="Genomic_DNA"/>
</dbReference>
<evidence type="ECO:0000256" key="5">
    <source>
        <dbReference type="ARBA" id="ARBA00023136"/>
    </source>
</evidence>
<keyword evidence="2 6" id="KW-0812">Transmembrane</keyword>
<feature type="domain" description="Cytochrome c assembly protein" evidence="7">
    <location>
        <begin position="67"/>
        <end position="268"/>
    </location>
</feature>
<feature type="transmembrane region" description="Helical" evidence="6">
    <location>
        <begin position="69"/>
        <end position="87"/>
    </location>
</feature>
<sequence>MEQAENILFTIAMAGYFLAMLLYFVFAGLKKNAVAKAASLIQTGGLAAHTAALIVRGIAAGRVPMTNQYEFATCFAWALCLVSLIFIAKYRFSFLGVFAAPVVFLIMGYAAMQSREIHALMPALQSNWLVFHVSTAILSYGAFGVSFVLGFIFLVREKIRKDGFMDQHIPDRDKLDVIEYRSVCLGLLFLTITIITGAFWAKKCWGSYWNWDPKETWSLVTWIIYAVYLHLRIMRGWKGKAAAIFAVVGFICVIFTYIGVNTFLPGLHSYA</sequence>
<dbReference type="PANTHER" id="PTHR30071">
    <property type="entry name" value="HEME EXPORTER PROTEIN C"/>
    <property type="match status" value="1"/>
</dbReference>
<evidence type="ECO:0000256" key="2">
    <source>
        <dbReference type="ARBA" id="ARBA00022692"/>
    </source>
</evidence>
<dbReference type="AlphaFoldDB" id="W0FGG5"/>
<dbReference type="NCBIfam" id="TIGR03144">
    <property type="entry name" value="cytochr_II_ccsB"/>
    <property type="match status" value="1"/>
</dbReference>
<evidence type="ECO:0000256" key="3">
    <source>
        <dbReference type="ARBA" id="ARBA00022748"/>
    </source>
</evidence>
<dbReference type="InterPro" id="IPR045062">
    <property type="entry name" value="Cyt_c_biogenesis_CcsA/CcmC"/>
</dbReference>
<name>W0FGG5_9BACT</name>
<keyword evidence="4 6" id="KW-1133">Transmembrane helix</keyword>
<dbReference type="GO" id="GO:0020037">
    <property type="term" value="F:heme binding"/>
    <property type="evidence" value="ECO:0007669"/>
    <property type="project" value="InterPro"/>
</dbReference>
<feature type="transmembrane region" description="Helical" evidence="6">
    <location>
        <begin position="6"/>
        <end position="26"/>
    </location>
</feature>
<reference evidence="8" key="1">
    <citation type="journal article" date="2013" name="PLoS ONE">
        <title>Metagenomic insights into the carbohydrate-active enzymes carried by the microorganisms adhering to solid digesta in the rumen of cows.</title>
        <authorList>
            <person name="Wang L."/>
            <person name="Hatem A."/>
            <person name="Catalyurek U.V."/>
            <person name="Morrison M."/>
            <person name="Yu Z."/>
        </authorList>
    </citation>
    <scope>NUCLEOTIDE SEQUENCE</scope>
</reference>
<comment type="subcellular location">
    <subcellularLocation>
        <location evidence="1">Membrane</location>
        <topology evidence="1">Multi-pass membrane protein</topology>
    </subcellularLocation>
</comment>
<evidence type="ECO:0000256" key="1">
    <source>
        <dbReference type="ARBA" id="ARBA00004141"/>
    </source>
</evidence>
<proteinExistence type="predicted"/>
<dbReference type="GO" id="GO:0005886">
    <property type="term" value="C:plasma membrane"/>
    <property type="evidence" value="ECO:0007669"/>
    <property type="project" value="TreeGrafter"/>
</dbReference>
<keyword evidence="5 6" id="KW-0472">Membrane</keyword>
<protein>
    <submittedName>
        <fullName evidence="8">Cytochrome c-type biogenesis protein CcsB</fullName>
    </submittedName>
</protein>
<dbReference type="InterPro" id="IPR002541">
    <property type="entry name" value="Cyt_c_assembly"/>
</dbReference>
<evidence type="ECO:0000256" key="4">
    <source>
        <dbReference type="ARBA" id="ARBA00022989"/>
    </source>
</evidence>
<feature type="transmembrane region" description="Helical" evidence="6">
    <location>
        <begin position="216"/>
        <end position="234"/>
    </location>
</feature>
<dbReference type="GO" id="GO:0017004">
    <property type="term" value="P:cytochrome complex assembly"/>
    <property type="evidence" value="ECO:0007669"/>
    <property type="project" value="UniProtKB-KW"/>
</dbReference>